<dbReference type="InParanoid" id="F0XR67"/>
<dbReference type="STRING" id="655863.F0XR67"/>
<dbReference type="EMBL" id="GL629807">
    <property type="protein sequence ID" value="EFX00027.1"/>
    <property type="molecule type" value="Genomic_DNA"/>
</dbReference>
<name>F0XR67_GROCL</name>
<dbReference type="RefSeq" id="XP_014169192.1">
    <property type="nucleotide sequence ID" value="XM_014313717.1"/>
</dbReference>
<dbReference type="GeneID" id="25976540"/>
<accession>F0XR67</accession>
<organism evidence="2">
    <name type="scientific">Grosmannia clavigera (strain kw1407 / UAMH 11150)</name>
    <name type="common">Blue stain fungus</name>
    <name type="synonym">Graphiocladiella clavigera</name>
    <dbReference type="NCBI Taxonomy" id="655863"/>
    <lineage>
        <taxon>Eukaryota</taxon>
        <taxon>Fungi</taxon>
        <taxon>Dikarya</taxon>
        <taxon>Ascomycota</taxon>
        <taxon>Pezizomycotina</taxon>
        <taxon>Sordariomycetes</taxon>
        <taxon>Sordariomycetidae</taxon>
        <taxon>Ophiostomatales</taxon>
        <taxon>Ophiostomataceae</taxon>
        <taxon>Leptographium</taxon>
    </lineage>
</organism>
<gene>
    <name evidence="1" type="ORF">CMQ_344</name>
</gene>
<evidence type="ECO:0000313" key="1">
    <source>
        <dbReference type="EMBL" id="EFX00027.1"/>
    </source>
</evidence>
<dbReference type="eggNOG" id="ENOG502S3PM">
    <property type="taxonomic scope" value="Eukaryota"/>
</dbReference>
<reference evidence="1 2" key="1">
    <citation type="journal article" date="2011" name="Proc. Natl. Acad. Sci. U.S.A.">
        <title>Genome and transcriptome analyses of the mountain pine beetle-fungal symbiont Grosmannia clavigera, a lodgepole pine pathogen.</title>
        <authorList>
            <person name="DiGuistini S."/>
            <person name="Wang Y."/>
            <person name="Liao N.Y."/>
            <person name="Taylor G."/>
            <person name="Tanguay P."/>
            <person name="Feau N."/>
            <person name="Henrissat B."/>
            <person name="Chan S.K."/>
            <person name="Hesse-Orce U."/>
            <person name="Alamouti S.M."/>
            <person name="Tsui C.K.M."/>
            <person name="Docking R.T."/>
            <person name="Levasseur A."/>
            <person name="Haridas S."/>
            <person name="Robertson G."/>
            <person name="Birol I."/>
            <person name="Holt R.A."/>
            <person name="Marra M.A."/>
            <person name="Hamelin R.C."/>
            <person name="Hirst M."/>
            <person name="Jones S.J.M."/>
            <person name="Bohlmann J."/>
            <person name="Breuil C."/>
        </authorList>
    </citation>
    <scope>NUCLEOTIDE SEQUENCE [LARGE SCALE GENOMIC DNA]</scope>
    <source>
        <strain evidence="2">kw1407 / UAMH 11150</strain>
    </source>
</reference>
<protein>
    <submittedName>
        <fullName evidence="1">Uncharacterized protein</fullName>
    </submittedName>
</protein>
<dbReference type="AlphaFoldDB" id="F0XR67"/>
<dbReference type="HOGENOM" id="CLU_061001_0_0_1"/>
<dbReference type="Proteomes" id="UP000007796">
    <property type="component" value="Unassembled WGS sequence"/>
</dbReference>
<evidence type="ECO:0000313" key="2">
    <source>
        <dbReference type="Proteomes" id="UP000007796"/>
    </source>
</evidence>
<proteinExistence type="predicted"/>
<sequence length="239" mass="26853">MQGYDDLAALLARNLTLNPIPVAVPAPVEEQTPLPPKISYSISQHYTHSAHMLQRQYQQQEELVDPEQQAAEALLRQHGIDPSRLTAVQLALFRMSTPDRRDYIMQLWRICPPTTDGMADNEVMSLDGTAVPVASQQHFTTQQDGSGRWVQSTSHSYTEPYMMSGYEELARREYQTSASDDSCIPRSAGVALRTDPVYNNRLDMSGRASWPPQSHLACTDMENQYGKLMAMRDSGAMEM</sequence>
<keyword evidence="2" id="KW-1185">Reference proteome</keyword>
<dbReference type="OrthoDB" id="5357075at2759"/>